<accession>A0A1E5RQU3</accession>
<evidence type="ECO:0000313" key="11">
    <source>
        <dbReference type="EMBL" id="OEJ89267.1"/>
    </source>
</evidence>
<reference evidence="12" key="1">
    <citation type="journal article" date="2016" name="Genome Announc.">
        <title>Genome sequences of three species of Hanseniaspora isolated from spontaneous wine fermentations.</title>
        <authorList>
            <person name="Sternes P.R."/>
            <person name="Lee D."/>
            <person name="Kutyna D.R."/>
            <person name="Borneman A.R."/>
        </authorList>
    </citation>
    <scope>NUCLEOTIDE SEQUENCE [LARGE SCALE GENOMIC DNA]</scope>
    <source>
        <strain evidence="12">AWRI3580</strain>
    </source>
</reference>
<proteinExistence type="inferred from homology"/>
<dbReference type="Pfam" id="PF00153">
    <property type="entry name" value="Mito_carr"/>
    <property type="match status" value="3"/>
</dbReference>
<feature type="transmembrane region" description="Helical" evidence="10">
    <location>
        <begin position="73"/>
        <end position="94"/>
    </location>
</feature>
<keyword evidence="4 8" id="KW-0812">Transmembrane</keyword>
<evidence type="ECO:0000256" key="6">
    <source>
        <dbReference type="ARBA" id="ARBA00022989"/>
    </source>
</evidence>
<feature type="transmembrane region" description="Helical" evidence="10">
    <location>
        <begin position="175"/>
        <end position="196"/>
    </location>
</feature>
<evidence type="ECO:0000256" key="9">
    <source>
        <dbReference type="RuleBase" id="RU000488"/>
    </source>
</evidence>
<feature type="repeat" description="Solcar" evidence="8">
    <location>
        <begin position="115"/>
        <end position="203"/>
    </location>
</feature>
<dbReference type="VEuPathDB" id="FungiDB:AWRI3580_g1642"/>
<dbReference type="OrthoDB" id="428293at2759"/>
<dbReference type="AlphaFoldDB" id="A0A1E5RQU3"/>
<feature type="transmembrane region" description="Helical" evidence="10">
    <location>
        <begin position="120"/>
        <end position="141"/>
    </location>
</feature>
<dbReference type="GO" id="GO:0016020">
    <property type="term" value="C:membrane"/>
    <property type="evidence" value="ECO:0007669"/>
    <property type="project" value="UniProtKB-SubCell"/>
</dbReference>
<organism evidence="11 12">
    <name type="scientific">Hanseniaspora uvarum</name>
    <name type="common">Yeast</name>
    <name type="synonym">Kloeckera apiculata</name>
    <dbReference type="NCBI Taxonomy" id="29833"/>
    <lineage>
        <taxon>Eukaryota</taxon>
        <taxon>Fungi</taxon>
        <taxon>Dikarya</taxon>
        <taxon>Ascomycota</taxon>
        <taxon>Saccharomycotina</taxon>
        <taxon>Saccharomycetes</taxon>
        <taxon>Saccharomycodales</taxon>
        <taxon>Saccharomycodaceae</taxon>
        <taxon>Hanseniaspora</taxon>
    </lineage>
</organism>
<dbReference type="GO" id="GO:0006862">
    <property type="term" value="P:nucleotide transport"/>
    <property type="evidence" value="ECO:0007669"/>
    <property type="project" value="InterPro"/>
</dbReference>
<gene>
    <name evidence="11" type="ORF">AWRI3580_g1642</name>
</gene>
<protein>
    <submittedName>
        <fullName evidence="11">Mitochondrial FAD carrier protein FLX1</fullName>
    </submittedName>
</protein>
<keyword evidence="12" id="KW-1185">Reference proteome</keyword>
<evidence type="ECO:0000256" key="1">
    <source>
        <dbReference type="ARBA" id="ARBA00004141"/>
    </source>
</evidence>
<feature type="transmembrane region" description="Helical" evidence="10">
    <location>
        <begin position="216"/>
        <end position="234"/>
    </location>
</feature>
<comment type="similarity">
    <text evidence="2 9">Belongs to the mitochondrial carrier (TC 2.A.29) family.</text>
</comment>
<evidence type="ECO:0000256" key="3">
    <source>
        <dbReference type="ARBA" id="ARBA00022448"/>
    </source>
</evidence>
<dbReference type="InterPro" id="IPR023395">
    <property type="entry name" value="MCP_dom_sf"/>
</dbReference>
<feature type="repeat" description="Solcar" evidence="8">
    <location>
        <begin position="213"/>
        <end position="298"/>
    </location>
</feature>
<keyword evidence="6 10" id="KW-1133">Transmembrane helix</keyword>
<evidence type="ECO:0000256" key="10">
    <source>
        <dbReference type="SAM" id="Phobius"/>
    </source>
</evidence>
<evidence type="ECO:0000256" key="4">
    <source>
        <dbReference type="ARBA" id="ARBA00022692"/>
    </source>
</evidence>
<dbReference type="InterPro" id="IPR018108">
    <property type="entry name" value="MCP_transmembrane"/>
</dbReference>
<dbReference type="STRING" id="29833.A0A1E5RQU3"/>
<comment type="caution">
    <text evidence="11">The sequence shown here is derived from an EMBL/GenBank/DDBJ whole genome shotgun (WGS) entry which is preliminary data.</text>
</comment>
<dbReference type="InterPro" id="IPR044712">
    <property type="entry name" value="SLC25A32-like"/>
</dbReference>
<comment type="subcellular location">
    <subcellularLocation>
        <location evidence="1">Membrane</location>
        <topology evidence="1">Multi-pass membrane protein</topology>
    </subcellularLocation>
</comment>
<dbReference type="GO" id="GO:0055085">
    <property type="term" value="P:transmembrane transport"/>
    <property type="evidence" value="ECO:0007669"/>
    <property type="project" value="InterPro"/>
</dbReference>
<sequence length="299" mass="34204">MSQNNNKGLQRELISGFSSGVFTILATHPLDVIKLRLQLSRESHSSYKSIIKQTLSLPTEGKKNRFLQFYKGLGINLVGNSTSWGMYFFFYRYYKDLLSPLSSSNSTAYQRDKKMTSFDYLSAAWGAGFTTSFLTMPLWVVKTRVISINNHEKHTISTSYSKTIKQIYRTEGLKAFFRGLVPSIIGVSQGAIYFSIYDTLKMKMFIHEKERSLSAFETISITSISKMIATLLLYPIQTLKTNMQDHGMQNQNMIQTIKTIYNRNLGIKHFYKGITANLARSIPATCITFYTYETVKDMI</sequence>
<feature type="repeat" description="Solcar" evidence="8">
    <location>
        <begin position="7"/>
        <end position="97"/>
    </location>
</feature>
<dbReference type="PROSITE" id="PS50920">
    <property type="entry name" value="SOLCAR"/>
    <property type="match status" value="3"/>
</dbReference>
<dbReference type="SUPFAM" id="SSF103506">
    <property type="entry name" value="Mitochondrial carrier"/>
    <property type="match status" value="1"/>
</dbReference>
<dbReference type="Proteomes" id="UP000095358">
    <property type="component" value="Unassembled WGS sequence"/>
</dbReference>
<dbReference type="Gene3D" id="1.50.40.10">
    <property type="entry name" value="Mitochondrial carrier domain"/>
    <property type="match status" value="1"/>
</dbReference>
<evidence type="ECO:0000256" key="7">
    <source>
        <dbReference type="ARBA" id="ARBA00023136"/>
    </source>
</evidence>
<evidence type="ECO:0000256" key="5">
    <source>
        <dbReference type="ARBA" id="ARBA00022737"/>
    </source>
</evidence>
<evidence type="ECO:0000256" key="2">
    <source>
        <dbReference type="ARBA" id="ARBA00006375"/>
    </source>
</evidence>
<name>A0A1E5RQU3_HANUV</name>
<keyword evidence="7 8" id="KW-0472">Membrane</keyword>
<evidence type="ECO:0000313" key="12">
    <source>
        <dbReference type="Proteomes" id="UP000095358"/>
    </source>
</evidence>
<evidence type="ECO:0000256" key="8">
    <source>
        <dbReference type="PROSITE-ProRule" id="PRU00282"/>
    </source>
</evidence>
<keyword evidence="5" id="KW-0677">Repeat</keyword>
<dbReference type="EMBL" id="LPNN01000004">
    <property type="protein sequence ID" value="OEJ89267.1"/>
    <property type="molecule type" value="Genomic_DNA"/>
</dbReference>
<keyword evidence="3 9" id="KW-0813">Transport</keyword>
<dbReference type="PANTHER" id="PTHR45683">
    <property type="entry name" value="MITOCHONDRIAL NICOTINAMIDE ADENINE DINUCLEOTIDE TRANSPORTER 1-RELATED-RELATED"/>
    <property type="match status" value="1"/>
</dbReference>